<dbReference type="EMBL" id="KM083128">
    <property type="protein sequence ID" value="AII28167.1"/>
    <property type="molecule type" value="Genomic_DNA"/>
</dbReference>
<feature type="compositionally biased region" description="Gly residues" evidence="1">
    <location>
        <begin position="695"/>
        <end position="706"/>
    </location>
</feature>
<keyword evidence="3" id="KW-1185">Reference proteome</keyword>
<dbReference type="Proteomes" id="UP000028659">
    <property type="component" value="Genome"/>
</dbReference>
<evidence type="ECO:0000313" key="3">
    <source>
        <dbReference type="Proteomes" id="UP000028659"/>
    </source>
</evidence>
<evidence type="ECO:0000256" key="1">
    <source>
        <dbReference type="SAM" id="MobiDB-lite"/>
    </source>
</evidence>
<sequence length="769" mass="78322">MTTPNGAAGVNIPDGLPALLFPTSGPNQSGSRGLSAAYNLTRELVEAGLKQAYVIDNPAVKGPLHDIFQGQNLPPGMPLSLAILTVLARQLLQTPAKLWDSTTDVLADLQPWVEDIPFLGDIVEWITGIPDSDPNDAASVLGGFFARMREFFGTVDFTDPEFDLNAMRKAFVAVVVQPFISTITRITAALLGPLSIGFLTDEIQTMLYEGGFDDPVTIVEGDGITHDATDGAPGSTPLGCARVQCDGTYKMRWTEPLKVGKDWTLKAGADVKYESLVAAAGSNAVRVELMPYKGESSPQPVVWMASDESPSGTEPWGPLNAWETYVVPADVTHVAIGWGTSEDATSGVVKFDNVYLDATQKIPQGFTKDLPEDLASLLNFVRTWVESALSALGINPSGNLLDDIFDLSDEIEWIRDRAEDGFNDAAEALANLQSLAHNLLTNPAAVLGNISLSMVEGLTGALSSLSGNINSAISDISQAIFAGWRGSASGSTGTVAEIRQTIEIIQKAVYGGYIVETIVSNQTWTRPFDPAECLEFWAVPVGGGGRGQTGDTARLGTDEVRTVDGGLGGIDGGYNAVQLDPASIPDTVACTIGPAASTPGTTGGVTSFGSLAQSVPGIGAISNGVGFLASASKPGRGGDGGSAFMSRANSTTYTSSPGKAGEGSALAAGGAPGAANGGTGGAGATAPMTGERKAGGGGGAGGGGRAGNQSGTITGGTGGNGGFPGGASGGGGAAINIGTIGFNVAPGPPGTPANGCLFLIYKLASGDDD</sequence>
<proteinExistence type="predicted"/>
<feature type="compositionally biased region" description="Gly residues" evidence="1">
    <location>
        <begin position="670"/>
        <end position="683"/>
    </location>
</feature>
<dbReference type="RefSeq" id="YP_009125402.1">
    <property type="nucleotide sequence ID" value="NC_026597.1"/>
</dbReference>
<dbReference type="KEGG" id="vg:23680186"/>
<accession>A0A076G780</accession>
<name>A0A076G780_9CAUD</name>
<gene>
    <name evidence="2" type="primary">19</name>
    <name evidence="2" type="ORF">PBI_SPARKY_19</name>
</gene>
<feature type="compositionally biased region" description="Gly residues" evidence="1">
    <location>
        <begin position="713"/>
        <end position="724"/>
    </location>
</feature>
<dbReference type="GeneID" id="23680186"/>
<feature type="region of interest" description="Disordered" evidence="1">
    <location>
        <begin position="633"/>
        <end position="724"/>
    </location>
</feature>
<protein>
    <submittedName>
        <fullName evidence="2">Minor tail protein</fullName>
    </submittedName>
</protein>
<organism evidence="2 3">
    <name type="scientific">Mycobacterium phage Sparky</name>
    <dbReference type="NCBI Taxonomy" id="1527493"/>
    <lineage>
        <taxon>Viruses</taxon>
        <taxon>Duplodnaviria</taxon>
        <taxon>Heunggongvirae</taxon>
        <taxon>Uroviricota</taxon>
        <taxon>Caudoviricetes</taxon>
        <taxon>Sparkyvirus</taxon>
        <taxon>Sparkyvirus sparky</taxon>
    </lineage>
</organism>
<feature type="compositionally biased region" description="Polar residues" evidence="1">
    <location>
        <begin position="647"/>
        <end position="657"/>
    </location>
</feature>
<evidence type="ECO:0000313" key="2">
    <source>
        <dbReference type="EMBL" id="AII28167.1"/>
    </source>
</evidence>
<dbReference type="OrthoDB" id="2464at10239"/>
<reference evidence="2 3" key="1">
    <citation type="submission" date="2014-07" db="EMBL/GenBank/DDBJ databases">
        <authorList>
            <person name="Simmons-Yager K."/>
            <person name="Taylor B.J."/>
            <person name="Thorniley A.J."/>
            <person name="Dasenko M.A."/>
            <person name="Denver D.R."/>
            <person name="Garcia-Ruiz H."/>
            <person name="Hoyer J.S."/>
            <person name="Jogdeo S."/>
            <person name="Sullivan C.M."/>
            <person name="Peterson M.R."/>
            <person name="Rowley E.R."/>
            <person name="Schnitzler C.E."/>
            <person name="Vining K.J."/>
            <person name="Almabruk K.H."/>
            <person name="Banawas S."/>
            <person name="Beatty C."/>
            <person name="Bullock C.J."/>
            <person name="Cappellazzi J.E."/>
            <person name="Chagani S.E."/>
            <person name="Chatterjee P."/>
            <person name="Cram E.D."/>
            <person name="Elorriaga M.E.S.T.E.F.A."/>
            <person name="Esser M."/>
            <person name="Fellows E.J."/>
            <person name="Garcia G.R."/>
            <person name="Gullaba J.M."/>
            <person name="Kinsley M.A."/>
            <person name="Luo F."/>
            <person name="Mcginnis M."/>
            <person name="Paquette C.E."/>
            <person name="Reddekopp R.L."/>
            <person name="Rosen K.L."/>
            <person name="Sahlfeld L.M."/>
            <person name="Vondras A.M."/>
            <person name="Wang J.X."/>
            <person name="Weiss E.S."/>
            <person name="Wernick R."/>
            <person name="Abuelizz H.A."/>
            <person name="Amaro Y."/>
            <person name="Archer C.L."/>
            <person name="Basu A."/>
            <person name="Bellinger M.R."/>
            <person name="Johnson S.F."/>
            <person name="Kitchen S.A."/>
            <person name="Li M."/>
            <person name="Morey-Castro K.E."/>
            <person name="Lavalleur H.J."/>
            <person name="Rangel L.J."/>
            <person name="Ree J.F."/>
            <person name="Shay S.D."/>
            <person name="Sheng Y."/>
            <person name="Smyth J.C."/>
            <person name="Stamm E.A."/>
            <person name="Taylor C.R."/>
            <person name="Vining O.B."/>
            <person name="Wanzeck K.M."/>
            <person name="Watson G."/>
            <person name="Bruck A.J."/>
            <person name="Anders K.R."/>
            <person name="Braun M.A."/>
            <person name="Delesalle V.A."/>
            <person name="Hughes L.E."/>
            <person name="Ware V.C."/>
            <person name="Bradley K.W."/>
            <person name="Barker L.P."/>
            <person name="Asai D.J."/>
            <person name="Bowman C.A."/>
            <person name="Russell D.A."/>
            <person name="Pope W.H."/>
            <person name="Jacobs-Sera D."/>
            <person name="Hendrix R.W."/>
            <person name="Hatfull G.F."/>
        </authorList>
    </citation>
    <scope>NUCLEOTIDE SEQUENCE [LARGE SCALE GENOMIC DNA]</scope>
</reference>
<feature type="compositionally biased region" description="Low complexity" evidence="1">
    <location>
        <begin position="658"/>
        <end position="669"/>
    </location>
</feature>